<dbReference type="PRINTS" id="PR00741">
    <property type="entry name" value="GLHYDRLASE29"/>
</dbReference>
<evidence type="ECO:0000256" key="3">
    <source>
        <dbReference type="ARBA" id="ARBA00012662"/>
    </source>
</evidence>
<dbReference type="InterPro" id="IPR057739">
    <property type="entry name" value="Glyco_hydro_29_N"/>
</dbReference>
<dbReference type="InterPro" id="IPR000933">
    <property type="entry name" value="Glyco_hydro_29"/>
</dbReference>
<protein>
    <recommendedName>
        <fullName evidence="3">alpha-L-fucosidase</fullName>
        <ecNumber evidence="3">3.2.1.51</ecNumber>
    </recommendedName>
</protein>
<dbReference type="Pfam" id="PF01120">
    <property type="entry name" value="Alpha_L_fucos"/>
    <property type="match status" value="1"/>
</dbReference>
<keyword evidence="4 7" id="KW-0732">Signal</keyword>
<dbReference type="EMBL" id="JACOOK010000002">
    <property type="protein sequence ID" value="MBC5616188.1"/>
    <property type="molecule type" value="Genomic_DNA"/>
</dbReference>
<comment type="similarity">
    <text evidence="2">Belongs to the glycosyl hydrolase 29 family.</text>
</comment>
<evidence type="ECO:0000259" key="8">
    <source>
        <dbReference type="Pfam" id="PF01120"/>
    </source>
</evidence>
<sequence>MKYVCLFVVLWLGAGRLAAQSGYQPAPENLRSREAFQDSRFGMFIHWGIYSMLGDGEWAMTNKNIDCREYAKLAGGFYPSKFDAKAWVQAAKDAGMKYICITSRHHDGFSMFGTRYSDYNIVEATPYGRDVVRELAKECRKQGIRLHFYYSLLDWTREDYYPLGTTGQGTGRTAHGDWNDYLGFMNNQLTELLTGYGPVGAVWFDGWWDKADADWQLDKIYATIHRLQPGCLVGNNHHREPFPGEDFQAFEQDLPGQNTAGHSAGQTISALPLETCATMNGTWGYSITDRNYKSVAALIHLLVNAAGRNANLLLNVGPQPDGEIPQASLERLREVGRWMKTYGETVYGTRAGEIAPGAWGVSTRKGDRLFVHVLRRDGDTLSLPLTGGVVRSAVRFADRAEVPFSVATDSVSLDLSGIPADEIDSVIELSVRR</sequence>
<evidence type="ECO:0000256" key="2">
    <source>
        <dbReference type="ARBA" id="ARBA00007951"/>
    </source>
</evidence>
<dbReference type="SUPFAM" id="SSF51445">
    <property type="entry name" value="(Trans)glycosidases"/>
    <property type="match status" value="1"/>
</dbReference>
<accession>A0ABR7CKK6</accession>
<evidence type="ECO:0000313" key="9">
    <source>
        <dbReference type="EMBL" id="MBC5616188.1"/>
    </source>
</evidence>
<organism evidence="9 10">
    <name type="scientific">Alistipes hominis</name>
    <dbReference type="NCBI Taxonomy" id="2763015"/>
    <lineage>
        <taxon>Bacteria</taxon>
        <taxon>Pseudomonadati</taxon>
        <taxon>Bacteroidota</taxon>
        <taxon>Bacteroidia</taxon>
        <taxon>Bacteroidales</taxon>
        <taxon>Rikenellaceae</taxon>
        <taxon>Alistipes</taxon>
    </lineage>
</organism>
<keyword evidence="5" id="KW-0378">Hydrolase</keyword>
<evidence type="ECO:0000256" key="7">
    <source>
        <dbReference type="SAM" id="SignalP"/>
    </source>
</evidence>
<dbReference type="RefSeq" id="WP_118655474.1">
    <property type="nucleotide sequence ID" value="NZ_JACOOK010000002.1"/>
</dbReference>
<name>A0ABR7CKK6_9BACT</name>
<comment type="function">
    <text evidence="1">Alpha-L-fucosidase is responsible for hydrolyzing the alpha-1,6-linked fucose joined to the reducing-end N-acetylglucosamine of the carbohydrate moieties of glycoproteins.</text>
</comment>
<dbReference type="InterPro" id="IPR017853">
    <property type="entry name" value="GH"/>
</dbReference>
<evidence type="ECO:0000313" key="10">
    <source>
        <dbReference type="Proteomes" id="UP000636891"/>
    </source>
</evidence>
<evidence type="ECO:0000256" key="4">
    <source>
        <dbReference type="ARBA" id="ARBA00022729"/>
    </source>
</evidence>
<feature type="chain" id="PRO_5046113323" description="alpha-L-fucosidase" evidence="7">
    <location>
        <begin position="19"/>
        <end position="433"/>
    </location>
</feature>
<dbReference type="Proteomes" id="UP000636891">
    <property type="component" value="Unassembled WGS sequence"/>
</dbReference>
<reference evidence="9 10" key="1">
    <citation type="submission" date="2020-08" db="EMBL/GenBank/DDBJ databases">
        <title>Genome public.</title>
        <authorList>
            <person name="Liu C."/>
            <person name="Sun Q."/>
        </authorList>
    </citation>
    <scope>NUCLEOTIDE SEQUENCE [LARGE SCALE GENOMIC DNA]</scope>
    <source>
        <strain evidence="9 10">New-7</strain>
    </source>
</reference>
<dbReference type="Gene3D" id="3.20.20.80">
    <property type="entry name" value="Glycosidases"/>
    <property type="match status" value="1"/>
</dbReference>
<evidence type="ECO:0000256" key="1">
    <source>
        <dbReference type="ARBA" id="ARBA00004071"/>
    </source>
</evidence>
<feature type="domain" description="Glycoside hydrolase family 29 N-terminal" evidence="8">
    <location>
        <begin position="18"/>
        <end position="344"/>
    </location>
</feature>
<evidence type="ECO:0000256" key="6">
    <source>
        <dbReference type="ARBA" id="ARBA00023295"/>
    </source>
</evidence>
<keyword evidence="6" id="KW-0326">Glycosidase</keyword>
<dbReference type="InterPro" id="IPR016286">
    <property type="entry name" value="FUC_metazoa-typ"/>
</dbReference>
<keyword evidence="10" id="KW-1185">Reference proteome</keyword>
<comment type="caution">
    <text evidence="9">The sequence shown here is derived from an EMBL/GenBank/DDBJ whole genome shotgun (WGS) entry which is preliminary data.</text>
</comment>
<dbReference type="EC" id="3.2.1.51" evidence="3"/>
<gene>
    <name evidence="9" type="ORF">H8S08_04030</name>
</gene>
<dbReference type="PANTHER" id="PTHR10030">
    <property type="entry name" value="ALPHA-L-FUCOSIDASE"/>
    <property type="match status" value="1"/>
</dbReference>
<dbReference type="SMART" id="SM00812">
    <property type="entry name" value="Alpha_L_fucos"/>
    <property type="match status" value="1"/>
</dbReference>
<feature type="signal peptide" evidence="7">
    <location>
        <begin position="1"/>
        <end position="18"/>
    </location>
</feature>
<dbReference type="PIRSF" id="PIRSF001092">
    <property type="entry name" value="Alpha-L-fucosidase"/>
    <property type="match status" value="1"/>
</dbReference>
<dbReference type="PANTHER" id="PTHR10030:SF37">
    <property type="entry name" value="ALPHA-L-FUCOSIDASE-RELATED"/>
    <property type="match status" value="1"/>
</dbReference>
<evidence type="ECO:0000256" key="5">
    <source>
        <dbReference type="ARBA" id="ARBA00022801"/>
    </source>
</evidence>
<proteinExistence type="inferred from homology"/>